<dbReference type="Pfam" id="PF14765">
    <property type="entry name" value="PS-DH"/>
    <property type="match status" value="1"/>
</dbReference>
<dbReference type="PROSITE" id="PS00606">
    <property type="entry name" value="KS3_1"/>
    <property type="match status" value="1"/>
</dbReference>
<dbReference type="GO" id="GO:0016491">
    <property type="term" value="F:oxidoreductase activity"/>
    <property type="evidence" value="ECO:0007669"/>
    <property type="project" value="UniProtKB-KW"/>
</dbReference>
<dbReference type="Pfam" id="PF02801">
    <property type="entry name" value="Ketoacyl-synt_C"/>
    <property type="match status" value="1"/>
</dbReference>
<dbReference type="PROSITE" id="PS52019">
    <property type="entry name" value="PKS_MFAS_DH"/>
    <property type="match status" value="1"/>
</dbReference>
<dbReference type="Gene3D" id="3.90.180.10">
    <property type="entry name" value="Medium-chain alcohol dehydrogenases, catalytic domain"/>
    <property type="match status" value="1"/>
</dbReference>
<dbReference type="InterPro" id="IPR001227">
    <property type="entry name" value="Ac_transferase_dom_sf"/>
</dbReference>
<dbReference type="InterPro" id="IPR016039">
    <property type="entry name" value="Thiolase-like"/>
</dbReference>
<dbReference type="InterPro" id="IPR020841">
    <property type="entry name" value="PKS_Beta-ketoAc_synthase_dom"/>
</dbReference>
<dbReference type="OMA" id="ALDSLYW"/>
<dbReference type="InterPro" id="IPR014043">
    <property type="entry name" value="Acyl_transferase_dom"/>
</dbReference>
<gene>
    <name evidence="11" type="ORF">SAPIO_CDS0328</name>
</gene>
<feature type="domain" description="PKS/mFAS DH" evidence="10">
    <location>
        <begin position="1022"/>
        <end position="1340"/>
    </location>
</feature>
<dbReference type="InterPro" id="IPR036736">
    <property type="entry name" value="ACP-like_sf"/>
</dbReference>
<dbReference type="Pfam" id="PF23297">
    <property type="entry name" value="ACP_SdgA_C"/>
    <property type="match status" value="1"/>
</dbReference>
<feature type="region of interest" description="N-terminal hotdog fold" evidence="6">
    <location>
        <begin position="1022"/>
        <end position="1157"/>
    </location>
</feature>
<reference evidence="11 12" key="1">
    <citation type="journal article" date="2014" name="Genome Announc.">
        <title>Draft genome sequence of the pathogenic fungus Scedosporium apiospermum.</title>
        <authorList>
            <person name="Vandeputte P."/>
            <person name="Ghamrawi S."/>
            <person name="Rechenmann M."/>
            <person name="Iltis A."/>
            <person name="Giraud S."/>
            <person name="Fleury M."/>
            <person name="Thornton C."/>
            <person name="Delhaes L."/>
            <person name="Meyer W."/>
            <person name="Papon N."/>
            <person name="Bouchara J.P."/>
        </authorList>
    </citation>
    <scope>NUCLEOTIDE SEQUENCE [LARGE SCALE GENOMIC DNA]</scope>
    <source>
        <strain evidence="11 12">IHEM 14462</strain>
    </source>
</reference>
<feature type="active site" description="Proton donor; for dehydratase activity" evidence="6">
    <location>
        <position position="1249"/>
    </location>
</feature>
<dbReference type="InterPro" id="IPR013968">
    <property type="entry name" value="PKS_KR"/>
</dbReference>
<dbReference type="InterPro" id="IPR036291">
    <property type="entry name" value="NAD(P)-bd_dom_sf"/>
</dbReference>
<evidence type="ECO:0000313" key="11">
    <source>
        <dbReference type="EMBL" id="KEZ46536.1"/>
    </source>
</evidence>
<dbReference type="Pfam" id="PF08659">
    <property type="entry name" value="KR"/>
    <property type="match status" value="1"/>
</dbReference>
<dbReference type="InterPro" id="IPR016035">
    <property type="entry name" value="Acyl_Trfase/lysoPLipase"/>
</dbReference>
<dbReference type="Proteomes" id="UP000028545">
    <property type="component" value="Unassembled WGS sequence"/>
</dbReference>
<dbReference type="InterPro" id="IPR011032">
    <property type="entry name" value="GroES-like_sf"/>
</dbReference>
<feature type="domain" description="Ketosynthase family 3 (KS3)" evidence="9">
    <location>
        <begin position="109"/>
        <end position="533"/>
    </location>
</feature>
<dbReference type="InterPro" id="IPR049551">
    <property type="entry name" value="PKS_DH_C"/>
</dbReference>
<feature type="active site" description="Proton acceptor; for dehydratase activity" evidence="6">
    <location>
        <position position="1054"/>
    </location>
</feature>
<evidence type="ECO:0000259" key="9">
    <source>
        <dbReference type="PROSITE" id="PS52004"/>
    </source>
</evidence>
<dbReference type="SUPFAM" id="SSF53901">
    <property type="entry name" value="Thiolase-like"/>
    <property type="match status" value="1"/>
</dbReference>
<evidence type="ECO:0000256" key="4">
    <source>
        <dbReference type="ARBA" id="ARBA00023002"/>
    </source>
</evidence>
<dbReference type="Pfam" id="PF08240">
    <property type="entry name" value="ADH_N"/>
    <property type="match status" value="1"/>
</dbReference>
<feature type="region of interest" description="Disordered" evidence="7">
    <location>
        <begin position="1"/>
        <end position="38"/>
    </location>
</feature>
<dbReference type="InterPro" id="IPR056501">
    <property type="entry name" value="NAD-bd_HRPKS_sdrA"/>
</dbReference>
<dbReference type="InterPro" id="IPR049900">
    <property type="entry name" value="PKS_mFAS_DH"/>
</dbReference>
<keyword evidence="1" id="KW-0596">Phosphopantetheine</keyword>
<dbReference type="InterPro" id="IPR042104">
    <property type="entry name" value="PKS_dehydratase_sf"/>
</dbReference>
<dbReference type="InterPro" id="IPR014031">
    <property type="entry name" value="Ketoacyl_synth_C"/>
</dbReference>
<keyword evidence="4" id="KW-0560">Oxidoreductase</keyword>
<dbReference type="Pfam" id="PF00109">
    <property type="entry name" value="ketoacyl-synt"/>
    <property type="match status" value="1"/>
</dbReference>
<evidence type="ECO:0000256" key="5">
    <source>
        <dbReference type="ARBA" id="ARBA00023268"/>
    </source>
</evidence>
<dbReference type="InterPro" id="IPR020807">
    <property type="entry name" value="PKS_DH"/>
</dbReference>
<dbReference type="SMART" id="SM00826">
    <property type="entry name" value="PKS_DH"/>
    <property type="match status" value="1"/>
</dbReference>
<dbReference type="SMART" id="SM00823">
    <property type="entry name" value="PKS_PP"/>
    <property type="match status" value="1"/>
</dbReference>
<dbReference type="GeneID" id="27718480"/>
<dbReference type="Gene3D" id="3.40.50.720">
    <property type="entry name" value="NAD(P)-binding Rossmann-like Domain"/>
    <property type="match status" value="2"/>
</dbReference>
<feature type="domain" description="Carrier" evidence="8">
    <location>
        <begin position="2205"/>
        <end position="2282"/>
    </location>
</feature>
<dbReference type="SUPFAM" id="SSF55048">
    <property type="entry name" value="Probable ACP-binding domain of malonyl-CoA ACP transacylase"/>
    <property type="match status" value="1"/>
</dbReference>
<proteinExistence type="predicted"/>
<name>A0A084GGS4_PSEDA</name>
<dbReference type="Gene3D" id="3.40.366.10">
    <property type="entry name" value="Malonyl-Coenzyme A Acyl Carrier Protein, domain 2"/>
    <property type="match status" value="1"/>
</dbReference>
<sequence length="2291" mass="248217">MSPLALEAEDSNPANSNPTSPPPVVPAPTAIAADLDNGPAPAVQYPAGIFPNGGRAPVVDGVLAGGNANGTAAANGTSSTNGTNGAHIANGAGSGSSSLPGQSSGTPKYEPVAIVGMACRLPGNVSDPEEFYELCCRARSGWCEIPPERWSKPGYYHPNPDKLGAFNPVGGCFLTEDVALFDAPFFNITEREAISMDPQHRLILECTFEALENAGIPKHKLIGKNVGVYAGGSFTDYELNNLRDLDTAPMYQSTGNAPSLMSNRISYFFDFRGPSHTIETACSSSLTALHIAMQSLQNGDSSVVVLASSHLNLLPDHFVSMSSQSLLSGDGRSYAFDSRANGFGRGEGAGVIILKPLADALKDNDNIRAVVVATGVNQDGRTNGITMPNGDAQLDLMRRVYAEAGLDPTLCGYVEAHGTGTKVGDPIEMKALHRMFHEGRTKQRPLYVGSVKTNVGHLEGASGIASLIKSTMMLERGYILPNYDFQKGNPEIPFDEWGIKVPSRLIPWPKQKKYISINSFGFGGGNAHAVLAAAPKRPNVQVPWKGSDVEPRRLYVLSANSKESLAQQMENLTIYLERRPSAFQRDLLANLAYTLGQRRSYLPYKVAVSAVDAKTLSVAIATASPNPSRSTREPTIGYVFTGQGAQWHAMGRELISEYPVFKESLERFDACLTALGAKFSLMEELSRDPKTSRLSDADLSQPGCTAIQVALTDLLVSWGVRPNAVVGHSSGEIGAAYAAGVLSLNDCAVIAYSRGQAVLQLKADNPALEGGMLAVGASPDDVWPMIKTLKSGQATIACFNSPGSITASGDSEAITELQQKIEEKQLFNRRVRVDTAYHSHHMELVSGWYGKAVGQLTPAATSDVAFYSSLRGHLVDCSELDTSYWVNNLTQPVKFSQALTDMCTPTAGRDEVDILVEIGPHSALEGPVKQILKAITCTTKKPIYFPSLVRNKDAVETTLNLAGSLFTRGAIIDFGGVNFPVPTAKPLRPLKDMPRYAWNHTTRYWWESRISKAHLHRPFPRNDVVGTLADYSNALEPTWRTIIRTDEVPWVRGHVMQDMIIYPMAGYLSMAVEAVAQRAKLSNQTFDRFLFRDVTISRPLVIQEGSDSEINITLRPFAEGTKQSSKIWDEFRVFSWNRDRNWIEHCRGLIRVEHGTDTNPVRDSTQEDHASLAERTARIAAGCQEQVDQKALYDELEGVSAKYNAQFKSMENCTGSDTNCVADIVVPDTARVMPKGFEPQLYIHPAFLDQFTHAAWVILGAGRGRLPALYMPRFFKSLTISADVCREPGEKLRVYGEGNPNFENPGSTKITMFATTMDGASERIHMEGLVIDPIFEASGVSDKASARELCYRVTWEPLAAPEVPESNGDEVAASPATLKLTDKVSIICSANQDKSLPLSLQQLLASSSQAEADITTFEEAKTDGRIYVVLMELDSPLLSTLNAERFSRLQKLITSAKGLLWVVRGAYSDCTDPQSGMILGLARTIRSESALKFATLDLDGINKLSTAEAAKQIHEVAQHVFRKGGAPSPDMEFQERGGSLSVCRVVDDFDMDTFVEQNTNPSTTPFLQPFSQPGRPLKIHVGTKGALDTLHFIDDIQASTPLAPDEVSIEVKVTSMNFKDIMVSMGEVPSPYLGVECAGIINAVGSKVTDLKVGDRVCASSEGAYSTYTRCKATSAAKVPDDMSLEAASTIPVVFCTAYYGLFDIGRLQRGESVLIHAAAGGVGQAAIMLCQMMGAEIYATVSSIAKKTFLMETYGISEDRIFFSRDTSFAKGIQRATNGRGVDVVLNSLAGDSLRATWECMAHFGRFIEIGKRDILANSGLQMAVFEHNATFASVDLTVVAAERPLVMKRLLDDVFRLLSYGSIRPISPITTFPISSLETAFRTLQAGKTHGKILVTANADDMVKVTYSEKTFNNLLRGDATYIIIGGSGGIGRSMIKWMVRKGAKNVVIVSRSDRISPQVAEVIEDAKTLGSKVVLHRCDVSNADDVQRMVGEVKSSLPPVRGVVHSAMVLDDVLFENMKFGQWEEVVKSKVAGCWNIHTALADVTLDFFIALSSVAAIIGNRGQAAYSAANAYLDSFVQYRRRLGLAATVLNLAAVSDTGYLAENAERQKEVMEQIGGEAISEKEILALVAAAITGKAEETCTSQVVTGLKLPSSFSSVFWASDAKFTALCERTLLENASGDGGAVAISPGAALKRAKSYEEAHSIVISALLDKTAEVLMLPREELDGTKDTVFYGLDSLVAIEIRNWITREFGAALQILDMLSTPSFIVLADTVLRKSEMVSFEKPT</sequence>
<dbReference type="PANTHER" id="PTHR43775">
    <property type="entry name" value="FATTY ACID SYNTHASE"/>
    <property type="match status" value="1"/>
</dbReference>
<protein>
    <submittedName>
        <fullName evidence="11">Uncharacterized protein</fullName>
    </submittedName>
</protein>
<organism evidence="11 12">
    <name type="scientific">Pseudallescheria apiosperma</name>
    <name type="common">Scedosporium apiospermum</name>
    <dbReference type="NCBI Taxonomy" id="563466"/>
    <lineage>
        <taxon>Eukaryota</taxon>
        <taxon>Fungi</taxon>
        <taxon>Dikarya</taxon>
        <taxon>Ascomycota</taxon>
        <taxon>Pezizomycotina</taxon>
        <taxon>Sordariomycetes</taxon>
        <taxon>Hypocreomycetidae</taxon>
        <taxon>Microascales</taxon>
        <taxon>Microascaceae</taxon>
        <taxon>Scedosporium</taxon>
    </lineage>
</organism>
<dbReference type="Gene3D" id="3.40.47.10">
    <property type="match status" value="1"/>
</dbReference>
<dbReference type="CDD" id="cd05195">
    <property type="entry name" value="enoyl_red"/>
    <property type="match status" value="1"/>
</dbReference>
<dbReference type="SUPFAM" id="SSF52151">
    <property type="entry name" value="FabD/lysophospholipase-like"/>
    <property type="match status" value="1"/>
</dbReference>
<dbReference type="VEuPathDB" id="FungiDB:SAPIO_CDS0328"/>
<dbReference type="InterPro" id="IPR057326">
    <property type="entry name" value="KR_dom"/>
</dbReference>
<dbReference type="GO" id="GO:0004312">
    <property type="term" value="F:fatty acid synthase activity"/>
    <property type="evidence" value="ECO:0007669"/>
    <property type="project" value="TreeGrafter"/>
</dbReference>
<dbReference type="Pfam" id="PF13602">
    <property type="entry name" value="ADH_zinc_N_2"/>
    <property type="match status" value="1"/>
</dbReference>
<dbReference type="EMBL" id="JOWA01000022">
    <property type="protein sequence ID" value="KEZ46536.1"/>
    <property type="molecule type" value="Genomic_DNA"/>
</dbReference>
<dbReference type="SUPFAM" id="SSF51735">
    <property type="entry name" value="NAD(P)-binding Rossmann-fold domains"/>
    <property type="match status" value="2"/>
</dbReference>
<evidence type="ECO:0000256" key="2">
    <source>
        <dbReference type="ARBA" id="ARBA00022553"/>
    </source>
</evidence>
<dbReference type="RefSeq" id="XP_016646335.1">
    <property type="nucleotide sequence ID" value="XM_016783135.1"/>
</dbReference>
<dbReference type="Pfam" id="PF21089">
    <property type="entry name" value="PKS_DH_N"/>
    <property type="match status" value="1"/>
</dbReference>
<dbReference type="InterPro" id="IPR013154">
    <property type="entry name" value="ADH-like_N"/>
</dbReference>
<dbReference type="Gene3D" id="1.10.1200.10">
    <property type="entry name" value="ACP-like"/>
    <property type="match status" value="1"/>
</dbReference>
<dbReference type="InterPro" id="IPR014030">
    <property type="entry name" value="Ketoacyl_synth_N"/>
</dbReference>
<dbReference type="KEGG" id="sapo:SAPIO_CDS0328"/>
<keyword evidence="5" id="KW-0511">Multifunctional enzyme</keyword>
<dbReference type="Gene3D" id="3.10.129.110">
    <property type="entry name" value="Polyketide synthase dehydratase"/>
    <property type="match status" value="1"/>
</dbReference>
<dbReference type="InterPro" id="IPR018201">
    <property type="entry name" value="Ketoacyl_synth_AS"/>
</dbReference>
<dbReference type="SUPFAM" id="SSF47336">
    <property type="entry name" value="ACP-like"/>
    <property type="match status" value="1"/>
</dbReference>
<dbReference type="SMART" id="SM00829">
    <property type="entry name" value="PKS_ER"/>
    <property type="match status" value="1"/>
</dbReference>
<dbReference type="GO" id="GO:0044550">
    <property type="term" value="P:secondary metabolite biosynthetic process"/>
    <property type="evidence" value="ECO:0007669"/>
    <property type="project" value="TreeGrafter"/>
</dbReference>
<dbReference type="GO" id="GO:0031177">
    <property type="term" value="F:phosphopantetheine binding"/>
    <property type="evidence" value="ECO:0007669"/>
    <property type="project" value="InterPro"/>
</dbReference>
<evidence type="ECO:0000256" key="3">
    <source>
        <dbReference type="ARBA" id="ARBA00022679"/>
    </source>
</evidence>
<dbReference type="InterPro" id="IPR009081">
    <property type="entry name" value="PP-bd_ACP"/>
</dbReference>
<keyword evidence="3" id="KW-0808">Transferase</keyword>
<dbReference type="InterPro" id="IPR016036">
    <property type="entry name" value="Malonyl_transacylase_ACP-bd"/>
</dbReference>
<dbReference type="Pfam" id="PF00698">
    <property type="entry name" value="Acyl_transf_1"/>
    <property type="match status" value="1"/>
</dbReference>
<evidence type="ECO:0000256" key="7">
    <source>
        <dbReference type="SAM" id="MobiDB-lite"/>
    </source>
</evidence>
<accession>A0A084GGS4</accession>
<dbReference type="GO" id="GO:0006633">
    <property type="term" value="P:fatty acid biosynthetic process"/>
    <property type="evidence" value="ECO:0007669"/>
    <property type="project" value="InterPro"/>
</dbReference>
<dbReference type="InterPro" id="IPR020843">
    <property type="entry name" value="ER"/>
</dbReference>
<dbReference type="PANTHER" id="PTHR43775:SF13">
    <property type="entry name" value="POLYKETIDE SYNTHASE 1"/>
    <property type="match status" value="1"/>
</dbReference>
<dbReference type="CDD" id="cd00833">
    <property type="entry name" value="PKS"/>
    <property type="match status" value="1"/>
</dbReference>
<dbReference type="HOGENOM" id="CLU_000022_31_1_1"/>
<dbReference type="InterPro" id="IPR050091">
    <property type="entry name" value="PKS_NRPS_Biosynth_Enz"/>
</dbReference>
<feature type="region of interest" description="Disordered" evidence="7">
    <location>
        <begin position="74"/>
        <end position="107"/>
    </location>
</feature>
<evidence type="ECO:0000259" key="10">
    <source>
        <dbReference type="PROSITE" id="PS52019"/>
    </source>
</evidence>
<dbReference type="SUPFAM" id="SSF50129">
    <property type="entry name" value="GroES-like"/>
    <property type="match status" value="1"/>
</dbReference>
<feature type="region of interest" description="C-terminal hotdog fold" evidence="6">
    <location>
        <begin position="1184"/>
        <end position="1340"/>
    </location>
</feature>
<keyword evidence="2" id="KW-0597">Phosphoprotein</keyword>
<dbReference type="Pfam" id="PF23114">
    <property type="entry name" value="NAD-bd_HRPKS_sdrA"/>
    <property type="match status" value="1"/>
</dbReference>
<evidence type="ECO:0000256" key="6">
    <source>
        <dbReference type="PROSITE-ProRule" id="PRU01363"/>
    </source>
</evidence>
<dbReference type="InterPro" id="IPR032821">
    <property type="entry name" value="PKS_assoc"/>
</dbReference>
<evidence type="ECO:0000313" key="12">
    <source>
        <dbReference type="Proteomes" id="UP000028545"/>
    </source>
</evidence>
<dbReference type="PROSITE" id="PS52004">
    <property type="entry name" value="KS3_2"/>
    <property type="match status" value="1"/>
</dbReference>
<dbReference type="FunFam" id="3.40.50.720:FF:000209">
    <property type="entry name" value="Polyketide synthase Pks12"/>
    <property type="match status" value="1"/>
</dbReference>
<dbReference type="FunFam" id="3.40.366.10:FF:000002">
    <property type="entry name" value="Probable polyketide synthase 2"/>
    <property type="match status" value="1"/>
</dbReference>
<feature type="compositionally biased region" description="Low complexity" evidence="7">
    <location>
        <begin position="74"/>
        <end position="105"/>
    </location>
</feature>
<evidence type="ECO:0000256" key="1">
    <source>
        <dbReference type="ARBA" id="ARBA00022450"/>
    </source>
</evidence>
<dbReference type="SMART" id="SM00827">
    <property type="entry name" value="PKS_AT"/>
    <property type="match status" value="1"/>
</dbReference>
<dbReference type="SMART" id="SM00822">
    <property type="entry name" value="PKS_KR"/>
    <property type="match status" value="1"/>
</dbReference>
<dbReference type="GO" id="GO:0004315">
    <property type="term" value="F:3-oxoacyl-[acyl-carrier-protein] synthase activity"/>
    <property type="evidence" value="ECO:0007669"/>
    <property type="project" value="InterPro"/>
</dbReference>
<dbReference type="InterPro" id="IPR049552">
    <property type="entry name" value="PKS_DH_N"/>
</dbReference>
<dbReference type="OrthoDB" id="329835at2759"/>
<comment type="caution">
    <text evidence="11">The sequence shown here is derived from an EMBL/GenBank/DDBJ whole genome shotgun (WGS) entry which is preliminary data.</text>
</comment>
<dbReference type="PROSITE" id="PS50075">
    <property type="entry name" value="CARRIER"/>
    <property type="match status" value="1"/>
</dbReference>
<dbReference type="SMART" id="SM00825">
    <property type="entry name" value="PKS_KS"/>
    <property type="match status" value="1"/>
</dbReference>
<evidence type="ECO:0000259" key="8">
    <source>
        <dbReference type="PROSITE" id="PS50075"/>
    </source>
</evidence>
<dbReference type="InterPro" id="IPR020806">
    <property type="entry name" value="PKS_PP-bd"/>
</dbReference>
<keyword evidence="12" id="KW-1185">Reference proteome</keyword>
<dbReference type="Pfam" id="PF16197">
    <property type="entry name" value="KAsynt_C_assoc"/>
    <property type="match status" value="1"/>
</dbReference>
<dbReference type="GO" id="GO:1901336">
    <property type="term" value="P:lactone biosynthetic process"/>
    <property type="evidence" value="ECO:0007669"/>
    <property type="project" value="UniProtKB-ARBA"/>
</dbReference>